<feature type="compositionally biased region" description="Basic and acidic residues" evidence="5">
    <location>
        <begin position="359"/>
        <end position="378"/>
    </location>
</feature>
<organism evidence="7 8">
    <name type="scientific">Thamnocephalis sphaerospora</name>
    <dbReference type="NCBI Taxonomy" id="78915"/>
    <lineage>
        <taxon>Eukaryota</taxon>
        <taxon>Fungi</taxon>
        <taxon>Fungi incertae sedis</taxon>
        <taxon>Zoopagomycota</taxon>
        <taxon>Zoopagomycotina</taxon>
        <taxon>Zoopagomycetes</taxon>
        <taxon>Zoopagales</taxon>
        <taxon>Sigmoideomycetaceae</taxon>
        <taxon>Thamnocephalis</taxon>
    </lineage>
</organism>
<feature type="compositionally biased region" description="Low complexity" evidence="5">
    <location>
        <begin position="274"/>
        <end position="290"/>
    </location>
</feature>
<dbReference type="CDD" id="cd12226">
    <property type="entry name" value="RRM_NOL8"/>
    <property type="match status" value="1"/>
</dbReference>
<feature type="compositionally biased region" description="Acidic residues" evidence="5">
    <location>
        <begin position="225"/>
        <end position="235"/>
    </location>
</feature>
<feature type="compositionally biased region" description="Polar residues" evidence="5">
    <location>
        <begin position="345"/>
        <end position="355"/>
    </location>
</feature>
<evidence type="ECO:0000256" key="3">
    <source>
        <dbReference type="ARBA" id="ARBA00023242"/>
    </source>
</evidence>
<dbReference type="EMBL" id="KZ992425">
    <property type="protein sequence ID" value="RKP11167.1"/>
    <property type="molecule type" value="Genomic_DNA"/>
</dbReference>
<feature type="region of interest" description="Disordered" evidence="5">
    <location>
        <begin position="212"/>
        <end position="235"/>
    </location>
</feature>
<feature type="compositionally biased region" description="Basic and acidic residues" evidence="5">
    <location>
        <begin position="423"/>
        <end position="436"/>
    </location>
</feature>
<name>A0A4P9XXU1_9FUNG</name>
<dbReference type="PANTHER" id="PTHR48029:SF1">
    <property type="entry name" value="NUCLEOLAR PROTEIN 8"/>
    <property type="match status" value="1"/>
</dbReference>
<dbReference type="GO" id="GO:0003723">
    <property type="term" value="F:RNA binding"/>
    <property type="evidence" value="ECO:0007669"/>
    <property type="project" value="UniProtKB-UniRule"/>
</dbReference>
<dbReference type="AlphaFoldDB" id="A0A4P9XXU1"/>
<dbReference type="SMART" id="SM00360">
    <property type="entry name" value="RRM"/>
    <property type="match status" value="1"/>
</dbReference>
<dbReference type="InterPro" id="IPR012677">
    <property type="entry name" value="Nucleotide-bd_a/b_plait_sf"/>
</dbReference>
<evidence type="ECO:0000313" key="8">
    <source>
        <dbReference type="Proteomes" id="UP000271241"/>
    </source>
</evidence>
<dbReference type="PANTHER" id="PTHR48029">
    <property type="entry name" value="NUCLEOLAR PROTEIN 8"/>
    <property type="match status" value="1"/>
</dbReference>
<dbReference type="InterPro" id="IPR035979">
    <property type="entry name" value="RBD_domain_sf"/>
</dbReference>
<gene>
    <name evidence="7" type="ORF">THASP1DRAFT_27084</name>
</gene>
<protein>
    <recommendedName>
        <fullName evidence="6">RRM domain-containing protein</fullName>
    </recommendedName>
</protein>
<dbReference type="OrthoDB" id="21643at2759"/>
<keyword evidence="3" id="KW-0539">Nucleus</keyword>
<accession>A0A4P9XXU1</accession>
<feature type="region of interest" description="Disordered" evidence="5">
    <location>
        <begin position="718"/>
        <end position="739"/>
    </location>
</feature>
<feature type="compositionally biased region" description="Basic residues" evidence="5">
    <location>
        <begin position="718"/>
        <end position="730"/>
    </location>
</feature>
<evidence type="ECO:0000256" key="5">
    <source>
        <dbReference type="SAM" id="MobiDB-lite"/>
    </source>
</evidence>
<feature type="domain" description="RRM" evidence="6">
    <location>
        <begin position="28"/>
        <end position="107"/>
    </location>
</feature>
<evidence type="ECO:0000256" key="1">
    <source>
        <dbReference type="ARBA" id="ARBA00004604"/>
    </source>
</evidence>
<keyword evidence="8" id="KW-1185">Reference proteome</keyword>
<keyword evidence="2 4" id="KW-0694">RNA-binding</keyword>
<dbReference type="Gene3D" id="3.30.70.330">
    <property type="match status" value="1"/>
</dbReference>
<feature type="compositionally biased region" description="Acidic residues" evidence="5">
    <location>
        <begin position="392"/>
        <end position="412"/>
    </location>
</feature>
<dbReference type="PROSITE" id="PS50102">
    <property type="entry name" value="RRM"/>
    <property type="match status" value="1"/>
</dbReference>
<reference evidence="8" key="1">
    <citation type="journal article" date="2018" name="Nat. Microbiol.">
        <title>Leveraging single-cell genomics to expand the fungal tree of life.</title>
        <authorList>
            <person name="Ahrendt S.R."/>
            <person name="Quandt C.A."/>
            <person name="Ciobanu D."/>
            <person name="Clum A."/>
            <person name="Salamov A."/>
            <person name="Andreopoulos B."/>
            <person name="Cheng J.F."/>
            <person name="Woyke T."/>
            <person name="Pelin A."/>
            <person name="Henrissat B."/>
            <person name="Reynolds N.K."/>
            <person name="Benny G.L."/>
            <person name="Smith M.E."/>
            <person name="James T.Y."/>
            <person name="Grigoriev I.V."/>
        </authorList>
    </citation>
    <scope>NUCLEOTIDE SEQUENCE [LARGE SCALE GENOMIC DNA]</scope>
    <source>
        <strain evidence="8">RSA 1356</strain>
    </source>
</reference>
<dbReference type="InterPro" id="IPR000504">
    <property type="entry name" value="RRM_dom"/>
</dbReference>
<sequence length="739" mass="80366">MADRQTAAPAPRAKTTEAVDNGAQALRQRVYLGGLASSVQPADVQQRLQSFGAVSDVVIARDHTGEHCRGFAYVTLDTTEHNWKRCVTMLNGTKWKGSKLRIEKAKPDFAEKLDVEQKTVIASAAAAERKLRKKRRRDASVRFASDMTPVSDKNMDGRRGWKRSRYGRAVLVMHLRKPDGSAMVYDPSMYKNNLEKLFGSERPLPVERLTWRYGDTHGDGSSSDDGGDSDGEASDQDVTDMAVDEQLGDAHTSAVNDDSDDVALDANAETATLSTDDGTDSGSDSDSAVMSEDESDSSSQVERASREDHSSGSSNEGGAPSDSGDDSDDDATQKARLLIKDQSRAKTNQQRQETVAQRAAEREKAKATIRDALADVHDRKRNHDGHVIFSLSDEEQENGDAAPEEDSSEDEALPPVQSRAARHKDERFRVNDEFYRDTPLPADDDATGQVSENTDAAPAATEKDELDTSGEKARSMDILRSMFGGSSATTGEQERPAGAGPIPAQPSTTDSRFMWRDMEQFDPDDPTSFGLLVNPDIPVLAPGAIPAFRDESDDGDDAGSSRPLVGGKQHAAGMAALPQVDDSKHFAVRGDLKSMFKTGGKTNDAPASATFTLFGGSGSGDEEDAGSVLTLGGVAFGSLGRPQARDEAASIIDAAPAQSKADVFLAPDTLFFAHFGRDDLLKRTSYRDERVFLRPGTTEKATKVWESTRQELTRDFKQRHKQALRLRKRQNRDTRRVDA</sequence>
<proteinExistence type="predicted"/>
<comment type="subcellular location">
    <subcellularLocation>
        <location evidence="1">Nucleus</location>
        <location evidence="1">Nucleolus</location>
    </subcellularLocation>
</comment>
<dbReference type="SUPFAM" id="SSF54928">
    <property type="entry name" value="RNA-binding domain, RBD"/>
    <property type="match status" value="1"/>
</dbReference>
<dbReference type="Pfam" id="PF00076">
    <property type="entry name" value="RRM_1"/>
    <property type="match status" value="1"/>
</dbReference>
<evidence type="ECO:0000259" key="6">
    <source>
        <dbReference type="PROSITE" id="PS50102"/>
    </source>
</evidence>
<evidence type="ECO:0000256" key="2">
    <source>
        <dbReference type="ARBA" id="ARBA00022884"/>
    </source>
</evidence>
<feature type="region of interest" description="Disordered" evidence="5">
    <location>
        <begin position="270"/>
        <end position="509"/>
    </location>
</feature>
<dbReference type="GO" id="GO:0005730">
    <property type="term" value="C:nucleolus"/>
    <property type="evidence" value="ECO:0007669"/>
    <property type="project" value="UniProtKB-SubCell"/>
</dbReference>
<dbReference type="InterPro" id="IPR034138">
    <property type="entry name" value="NOP8_RRM"/>
</dbReference>
<evidence type="ECO:0000313" key="7">
    <source>
        <dbReference type="EMBL" id="RKP11167.1"/>
    </source>
</evidence>
<dbReference type="STRING" id="78915.A0A4P9XXU1"/>
<dbReference type="Proteomes" id="UP000271241">
    <property type="component" value="Unassembled WGS sequence"/>
</dbReference>
<evidence type="ECO:0000256" key="4">
    <source>
        <dbReference type="PROSITE-ProRule" id="PRU00176"/>
    </source>
</evidence>